<reference evidence="2 3" key="1">
    <citation type="journal article" date="2015" name="Genome Announc.">
        <title>Expanding the biotechnology potential of lactobacilli through comparative genomics of 213 strains and associated genera.</title>
        <authorList>
            <person name="Sun Z."/>
            <person name="Harris H.M."/>
            <person name="McCann A."/>
            <person name="Guo C."/>
            <person name="Argimon S."/>
            <person name="Zhang W."/>
            <person name="Yang X."/>
            <person name="Jeffery I.B."/>
            <person name="Cooney J.C."/>
            <person name="Kagawa T.F."/>
            <person name="Liu W."/>
            <person name="Song Y."/>
            <person name="Salvetti E."/>
            <person name="Wrobel A."/>
            <person name="Rasinkangas P."/>
            <person name="Parkhill J."/>
            <person name="Rea M.C."/>
            <person name="O'Sullivan O."/>
            <person name="Ritari J."/>
            <person name="Douillard F.P."/>
            <person name="Paul Ross R."/>
            <person name="Yang R."/>
            <person name="Briner A.E."/>
            <person name="Felis G.E."/>
            <person name="de Vos W.M."/>
            <person name="Barrangou R."/>
            <person name="Klaenhammer T.R."/>
            <person name="Caufield P.W."/>
            <person name="Cui Y."/>
            <person name="Zhang H."/>
            <person name="O'Toole P.W."/>
        </authorList>
    </citation>
    <scope>NUCLEOTIDE SEQUENCE [LARGE SCALE GENOMIC DNA]</scope>
    <source>
        <strain evidence="2 3">DSM 20003</strain>
    </source>
</reference>
<keyword evidence="1" id="KW-1277">Toxin-antitoxin system</keyword>
<evidence type="ECO:0000313" key="3">
    <source>
        <dbReference type="Proteomes" id="UP000051461"/>
    </source>
</evidence>
<dbReference type="Proteomes" id="UP000051461">
    <property type="component" value="Unassembled WGS sequence"/>
</dbReference>
<dbReference type="InterPro" id="IPR007712">
    <property type="entry name" value="RelE/ParE_toxin"/>
</dbReference>
<dbReference type="NCBIfam" id="TIGR02385">
    <property type="entry name" value="RelE_StbE"/>
    <property type="match status" value="1"/>
</dbReference>
<dbReference type="Gene3D" id="3.30.2310.20">
    <property type="entry name" value="RelE-like"/>
    <property type="match status" value="1"/>
</dbReference>
<dbReference type="SUPFAM" id="SSF143011">
    <property type="entry name" value="RelE-like"/>
    <property type="match status" value="1"/>
</dbReference>
<evidence type="ECO:0000256" key="1">
    <source>
        <dbReference type="ARBA" id="ARBA00022649"/>
    </source>
</evidence>
<dbReference type="Pfam" id="PF15738">
    <property type="entry name" value="YafQ_toxin"/>
    <property type="match status" value="1"/>
</dbReference>
<dbReference type="InterPro" id="IPR035093">
    <property type="entry name" value="RelE/ParE_toxin_dom_sf"/>
</dbReference>
<dbReference type="AlphaFoldDB" id="A0A0R1GMH3"/>
<dbReference type="InterPro" id="IPR004386">
    <property type="entry name" value="Toxin_YafQ-like"/>
</dbReference>
<protein>
    <submittedName>
        <fullName evidence="2">Uncharacterized protein</fullName>
    </submittedName>
</protein>
<gene>
    <name evidence="2" type="ORF">FC07_GL001390</name>
</gene>
<accession>A0A0R1GMH3</accession>
<dbReference type="PATRIC" id="fig|1423726.3.peg.1439"/>
<comment type="caution">
    <text evidence="2">The sequence shown here is derived from an EMBL/GenBank/DDBJ whole genome shotgun (WGS) entry which is preliminary data.</text>
</comment>
<keyword evidence="3" id="KW-1185">Reference proteome</keyword>
<evidence type="ECO:0000313" key="2">
    <source>
        <dbReference type="EMBL" id="KRK33137.1"/>
    </source>
</evidence>
<name>A0A0R1GMH3_9LACO</name>
<sequence length="91" mass="10625">MDHLTTLFNLSVQDTKDAREAILDAVELLAVEGQLPAMYDDHVLEHEPWRGYREFHVLADLLVVYSKIDVERRIRMVTITNHQEFASGKRF</sequence>
<dbReference type="EMBL" id="AZDA01000121">
    <property type="protein sequence ID" value="KRK33137.1"/>
    <property type="molecule type" value="Genomic_DNA"/>
</dbReference>
<proteinExistence type="predicted"/>
<organism evidence="2 3">
    <name type="scientific">Loigolactobacillus bifermentans DSM 20003</name>
    <dbReference type="NCBI Taxonomy" id="1423726"/>
    <lineage>
        <taxon>Bacteria</taxon>
        <taxon>Bacillati</taxon>
        <taxon>Bacillota</taxon>
        <taxon>Bacilli</taxon>
        <taxon>Lactobacillales</taxon>
        <taxon>Lactobacillaceae</taxon>
        <taxon>Loigolactobacillus</taxon>
    </lineage>
</organism>